<feature type="region of interest" description="Disordered" evidence="8">
    <location>
        <begin position="337"/>
        <end position="424"/>
    </location>
</feature>
<dbReference type="OrthoDB" id="68483at2759"/>
<evidence type="ECO:0000256" key="8">
    <source>
        <dbReference type="SAM" id="MobiDB-lite"/>
    </source>
</evidence>
<dbReference type="Gene3D" id="2.60.120.10">
    <property type="entry name" value="Jelly Rolls"/>
    <property type="match status" value="1"/>
</dbReference>
<evidence type="ECO:0000259" key="10">
    <source>
        <dbReference type="PROSITE" id="PS50042"/>
    </source>
</evidence>
<comment type="caution">
    <text evidence="11">The sequence shown here is derived from an EMBL/GenBank/DDBJ whole genome shotgun (WGS) entry which is preliminary data.</text>
</comment>
<keyword evidence="5 7" id="KW-0067">ATP-binding</keyword>
<dbReference type="AlphaFoldDB" id="A0A2V0PEC3"/>
<dbReference type="PANTHER" id="PTHR24346:SF77">
    <property type="entry name" value="SERINE THREONINE PROTEIN KINASE"/>
    <property type="match status" value="1"/>
</dbReference>
<dbReference type="GO" id="GO:0005524">
    <property type="term" value="F:ATP binding"/>
    <property type="evidence" value="ECO:0007669"/>
    <property type="project" value="UniProtKB-UniRule"/>
</dbReference>
<evidence type="ECO:0000256" key="7">
    <source>
        <dbReference type="PROSITE-ProRule" id="PRU10141"/>
    </source>
</evidence>
<keyword evidence="2" id="KW-0808">Transferase</keyword>
<keyword evidence="1" id="KW-0140">cGMP</keyword>
<evidence type="ECO:0000256" key="3">
    <source>
        <dbReference type="ARBA" id="ARBA00022741"/>
    </source>
</evidence>
<dbReference type="GO" id="GO:0035556">
    <property type="term" value="P:intracellular signal transduction"/>
    <property type="evidence" value="ECO:0007669"/>
    <property type="project" value="TreeGrafter"/>
</dbReference>
<organism evidence="11 12">
    <name type="scientific">Raphidocelis subcapitata</name>
    <dbReference type="NCBI Taxonomy" id="307507"/>
    <lineage>
        <taxon>Eukaryota</taxon>
        <taxon>Viridiplantae</taxon>
        <taxon>Chlorophyta</taxon>
        <taxon>core chlorophytes</taxon>
        <taxon>Chlorophyceae</taxon>
        <taxon>CS clade</taxon>
        <taxon>Sphaeropleales</taxon>
        <taxon>Selenastraceae</taxon>
        <taxon>Raphidocelis</taxon>
    </lineage>
</organism>
<dbReference type="PROSITE" id="PS00888">
    <property type="entry name" value="CNMP_BINDING_1"/>
    <property type="match status" value="1"/>
</dbReference>
<dbReference type="GO" id="GO:0005737">
    <property type="term" value="C:cytoplasm"/>
    <property type="evidence" value="ECO:0007669"/>
    <property type="project" value="TreeGrafter"/>
</dbReference>
<keyword evidence="3 7" id="KW-0547">Nucleotide-binding</keyword>
<dbReference type="PANTHER" id="PTHR24346">
    <property type="entry name" value="MAP/MICROTUBULE AFFINITY-REGULATING KINASE"/>
    <property type="match status" value="1"/>
</dbReference>
<dbReference type="InterPro" id="IPR000595">
    <property type="entry name" value="cNMP-bd_dom"/>
</dbReference>
<dbReference type="InterPro" id="IPR018488">
    <property type="entry name" value="cNMP-bd_CS"/>
</dbReference>
<dbReference type="PROSITE" id="PS50042">
    <property type="entry name" value="CNMP_BINDING_3"/>
    <property type="match status" value="1"/>
</dbReference>
<dbReference type="SUPFAM" id="SSF56112">
    <property type="entry name" value="Protein kinase-like (PK-like)"/>
    <property type="match status" value="1"/>
</dbReference>
<evidence type="ECO:0000256" key="4">
    <source>
        <dbReference type="ARBA" id="ARBA00022777"/>
    </source>
</evidence>
<dbReference type="SUPFAM" id="SSF51206">
    <property type="entry name" value="cAMP-binding domain-like"/>
    <property type="match status" value="1"/>
</dbReference>
<sequence>MKWFDALRANLKTKKRSQAESASGDRAGAGPAFDAASHAGSDDLVPPPLAPSLGLGGSSFGTASGDAEVDVDADPHPKRRSMSIDLYAPPYRPGFGRPSVDRRASLEQWQEARRQRNSVDLGQQQQQGTISTDRLTICKAAGTTIVNGTYVTVKHLGSGTFGRVMLCLNLQDQRLYAVKFCRKSSFASPPSAAARHGAAGRLRRGGSAGAGFGLAASASGPLPPLCPHPGGGGAVAGRLALSSCDERVDGLMSGSSCGGSNPGSGTLVLPPRSSFDGGAAAAAAGAARPRQYQAQQQQQQQQLVAAFGTAFGGAFAAAPGGFAGGALGRGLGGGGFVGAGAPPPPQPPPFAGDEASLSDVAGLRDGSGTSASAPGPLDSGASAPAAAAAAAGPGPGPGPGLGSQGAPPAASAPPPGAPAAARGGLATEEAVREIAILKKLSHPNIVNLVEVIDDPASDGLLLVMEYVEGGTLQPRAVGPGRWAPMPEGLAWKYVRQVLQGLDYLHANRVVHGDLKPANLLLDSNTRRIKIADFGSSFSPSAAGPAGLGAGAAVSAGAGRAGASGSFSTPAFRSPESLAAGYQPSFEMDLWALGVCIYMWCFGALPYAGGTPAAIYERIKCQELPLPRACDAELGGDDAMAPSEELMDFVRQLLCKDPAARPDVTAAMRHPWVTQAGAASLPSLCAGDAAARPESRPRPSRDEIEAAVRLADAPIRERVESVFTERLYRDGEVLIAPGDAADTVYLIAEGRVEIVAPPLLGGAAAAAAEPMISGMADLDSFDIGGAAAAAGSMGCVPACSRGAMEAAFAFAAAGQPAWNDAAATLAVKGPGDSLGLPSLLQSEAEGGEHRWRAFCRARGEVTVFAARAADLRALAARDPEIEPAVAQISTQQETDMAVAEALRRLRLYGGGCSGGGGGAVVAGAAAGAAGVYAGQ</sequence>
<dbReference type="GO" id="GO:0004674">
    <property type="term" value="F:protein serine/threonine kinase activity"/>
    <property type="evidence" value="ECO:0007669"/>
    <property type="project" value="TreeGrafter"/>
</dbReference>
<dbReference type="PROSITE" id="PS50011">
    <property type="entry name" value="PROTEIN_KINASE_DOM"/>
    <property type="match status" value="1"/>
</dbReference>
<keyword evidence="6" id="KW-0142">cGMP-binding</keyword>
<dbReference type="Pfam" id="PF00069">
    <property type="entry name" value="Pkinase"/>
    <property type="match status" value="1"/>
</dbReference>
<dbReference type="EMBL" id="BDRX01000076">
    <property type="protein sequence ID" value="GBF96243.1"/>
    <property type="molecule type" value="Genomic_DNA"/>
</dbReference>
<evidence type="ECO:0000256" key="1">
    <source>
        <dbReference type="ARBA" id="ARBA00022535"/>
    </source>
</evidence>
<proteinExistence type="predicted"/>
<feature type="domain" description="Protein kinase" evidence="9">
    <location>
        <begin position="150"/>
        <end position="672"/>
    </location>
</feature>
<dbReference type="InterPro" id="IPR011009">
    <property type="entry name" value="Kinase-like_dom_sf"/>
</dbReference>
<reference evidence="11 12" key="1">
    <citation type="journal article" date="2018" name="Sci. Rep.">
        <title>Raphidocelis subcapitata (=Pseudokirchneriella subcapitata) provides an insight into genome evolution and environmental adaptations in the Sphaeropleales.</title>
        <authorList>
            <person name="Suzuki S."/>
            <person name="Yamaguchi H."/>
            <person name="Nakajima N."/>
            <person name="Kawachi M."/>
        </authorList>
    </citation>
    <scope>NUCLEOTIDE SEQUENCE [LARGE SCALE GENOMIC DNA]</scope>
    <source>
        <strain evidence="11 12">NIES-35</strain>
    </source>
</reference>
<keyword evidence="12" id="KW-1185">Reference proteome</keyword>
<dbReference type="InParanoid" id="A0A2V0PEC3"/>
<protein>
    <submittedName>
        <fullName evidence="11">Calcium calmodulin-dependent kinase</fullName>
    </submittedName>
</protein>
<dbReference type="InterPro" id="IPR008271">
    <property type="entry name" value="Ser/Thr_kinase_AS"/>
</dbReference>
<dbReference type="InterPro" id="IPR018490">
    <property type="entry name" value="cNMP-bd_dom_sf"/>
</dbReference>
<dbReference type="STRING" id="307507.A0A2V0PEC3"/>
<feature type="binding site" evidence="7">
    <location>
        <position position="179"/>
    </location>
    <ligand>
        <name>ATP</name>
        <dbReference type="ChEBI" id="CHEBI:30616"/>
    </ligand>
</feature>
<feature type="compositionally biased region" description="Low complexity" evidence="8">
    <location>
        <begin position="370"/>
        <end position="392"/>
    </location>
</feature>
<evidence type="ECO:0000256" key="6">
    <source>
        <dbReference type="ARBA" id="ARBA00022992"/>
    </source>
</evidence>
<gene>
    <name evidence="11" type="ORF">Rsub_08788</name>
</gene>
<keyword evidence="4 11" id="KW-0418">Kinase</keyword>
<dbReference type="GO" id="GO:0030553">
    <property type="term" value="F:cGMP binding"/>
    <property type="evidence" value="ECO:0007669"/>
    <property type="project" value="UniProtKB-KW"/>
</dbReference>
<evidence type="ECO:0000256" key="2">
    <source>
        <dbReference type="ARBA" id="ARBA00022679"/>
    </source>
</evidence>
<dbReference type="InterPro" id="IPR017441">
    <property type="entry name" value="Protein_kinase_ATP_BS"/>
</dbReference>
<dbReference type="CDD" id="cd14008">
    <property type="entry name" value="STKc_LKB1_CaMKK"/>
    <property type="match status" value="1"/>
</dbReference>
<dbReference type="SMART" id="SM00220">
    <property type="entry name" value="S_TKc"/>
    <property type="match status" value="1"/>
</dbReference>
<dbReference type="PROSITE" id="PS00108">
    <property type="entry name" value="PROTEIN_KINASE_ST"/>
    <property type="match status" value="1"/>
</dbReference>
<name>A0A2V0PEC3_9CHLO</name>
<dbReference type="InterPro" id="IPR014710">
    <property type="entry name" value="RmlC-like_jellyroll"/>
</dbReference>
<feature type="region of interest" description="Disordered" evidence="8">
    <location>
        <begin position="10"/>
        <end position="87"/>
    </location>
</feature>
<feature type="domain" description="Cyclic nucleotide-binding" evidence="10">
    <location>
        <begin position="706"/>
        <end position="754"/>
    </location>
</feature>
<evidence type="ECO:0000259" key="9">
    <source>
        <dbReference type="PROSITE" id="PS50011"/>
    </source>
</evidence>
<dbReference type="CDD" id="cd00038">
    <property type="entry name" value="CAP_ED"/>
    <property type="match status" value="1"/>
</dbReference>
<dbReference type="Gene3D" id="3.30.200.20">
    <property type="entry name" value="Phosphorylase Kinase, domain 1"/>
    <property type="match status" value="2"/>
</dbReference>
<evidence type="ECO:0000256" key="5">
    <source>
        <dbReference type="ARBA" id="ARBA00022840"/>
    </source>
</evidence>
<dbReference type="PROSITE" id="PS00107">
    <property type="entry name" value="PROTEIN_KINASE_ATP"/>
    <property type="match status" value="1"/>
</dbReference>
<accession>A0A2V0PEC3</accession>
<feature type="compositionally biased region" description="Pro residues" evidence="8">
    <location>
        <begin position="341"/>
        <end position="350"/>
    </location>
</feature>
<evidence type="ECO:0000313" key="12">
    <source>
        <dbReference type="Proteomes" id="UP000247498"/>
    </source>
</evidence>
<dbReference type="Gene3D" id="1.10.510.10">
    <property type="entry name" value="Transferase(Phosphotransferase) domain 1"/>
    <property type="match status" value="1"/>
</dbReference>
<dbReference type="InterPro" id="IPR000719">
    <property type="entry name" value="Prot_kinase_dom"/>
</dbReference>
<dbReference type="Proteomes" id="UP000247498">
    <property type="component" value="Unassembled WGS sequence"/>
</dbReference>
<evidence type="ECO:0000313" key="11">
    <source>
        <dbReference type="EMBL" id="GBF96243.1"/>
    </source>
</evidence>